<feature type="transmembrane region" description="Helical" evidence="4">
    <location>
        <begin position="45"/>
        <end position="64"/>
    </location>
</feature>
<evidence type="ECO:0000313" key="5">
    <source>
        <dbReference type="EMBL" id="RMA43970.1"/>
    </source>
</evidence>
<feature type="transmembrane region" description="Helical" evidence="4">
    <location>
        <begin position="134"/>
        <end position="155"/>
    </location>
</feature>
<name>A0A3L9YMN1_9RHOB</name>
<keyword evidence="6" id="KW-1185">Reference proteome</keyword>
<feature type="transmembrane region" description="Helical" evidence="4">
    <location>
        <begin position="71"/>
        <end position="93"/>
    </location>
</feature>
<feature type="transmembrane region" description="Helical" evidence="4">
    <location>
        <begin position="217"/>
        <end position="239"/>
    </location>
</feature>
<dbReference type="EMBL" id="RCNT01000001">
    <property type="protein sequence ID" value="RMA43970.1"/>
    <property type="molecule type" value="Genomic_DNA"/>
</dbReference>
<organism evidence="5 6">
    <name type="scientific">Rhodophyticola porphyridii</name>
    <dbReference type="NCBI Taxonomy" id="1852017"/>
    <lineage>
        <taxon>Bacteria</taxon>
        <taxon>Pseudomonadati</taxon>
        <taxon>Pseudomonadota</taxon>
        <taxon>Alphaproteobacteria</taxon>
        <taxon>Rhodobacterales</taxon>
        <taxon>Roseobacteraceae</taxon>
        <taxon>Rhodophyticola</taxon>
    </lineage>
</organism>
<protein>
    <submittedName>
        <fullName evidence="5">MFS transporter</fullName>
    </submittedName>
</protein>
<dbReference type="InterPro" id="IPR050327">
    <property type="entry name" value="Proton-linked_MCT"/>
</dbReference>
<dbReference type="RefSeq" id="WP_121896559.1">
    <property type="nucleotide sequence ID" value="NZ_RCNT01000001.1"/>
</dbReference>
<proteinExistence type="predicted"/>
<dbReference type="Pfam" id="PF07690">
    <property type="entry name" value="MFS_1"/>
    <property type="match status" value="1"/>
</dbReference>
<dbReference type="SUPFAM" id="SSF103473">
    <property type="entry name" value="MFS general substrate transporter"/>
    <property type="match status" value="1"/>
</dbReference>
<keyword evidence="2 4" id="KW-1133">Transmembrane helix</keyword>
<accession>A0A3L9YMN1</accession>
<dbReference type="GO" id="GO:0022857">
    <property type="term" value="F:transmembrane transporter activity"/>
    <property type="evidence" value="ECO:0007669"/>
    <property type="project" value="InterPro"/>
</dbReference>
<dbReference type="InterPro" id="IPR011701">
    <property type="entry name" value="MFS"/>
</dbReference>
<feature type="transmembrane region" description="Helical" evidence="4">
    <location>
        <begin position="161"/>
        <end position="184"/>
    </location>
</feature>
<evidence type="ECO:0000256" key="4">
    <source>
        <dbReference type="SAM" id="Phobius"/>
    </source>
</evidence>
<evidence type="ECO:0000256" key="1">
    <source>
        <dbReference type="ARBA" id="ARBA00022692"/>
    </source>
</evidence>
<feature type="transmembrane region" description="Helical" evidence="4">
    <location>
        <begin position="366"/>
        <end position="387"/>
    </location>
</feature>
<feature type="transmembrane region" description="Helical" evidence="4">
    <location>
        <begin position="99"/>
        <end position="122"/>
    </location>
</feature>
<feature type="transmembrane region" description="Helical" evidence="4">
    <location>
        <begin position="251"/>
        <end position="270"/>
    </location>
</feature>
<dbReference type="InterPro" id="IPR036259">
    <property type="entry name" value="MFS_trans_sf"/>
</dbReference>
<sequence>MRLIRDPAILALMGMQVTVWAGLFYSFPALVLHWQAEFGWSTAEIMGAFTISIAVYALGAPLFGRLIDRGVAPFSMPLGAVIGAGLLATLSFVDTLSAFYLIWAAIGATMGLTLYEACFAIVTRARGADARQAITAITLVGGFASTLAYPLTHWLAGIGGWRTAICVMAALVILLAAPLARLAARNLEAEARALPQSQSPDTAQSAPRPFVLRLPGYWAVAGGFALAALTSGIVLSHLLPIMAAQGVSDDMAILAAAAIGPAQVAGRMAMMAAGNRMSALRIAQIAMATLAFGALMMAAAGWVAALVLAFGVLQGAGYGVVGIMRPVVTRDILGQRDFGAVSGAVSLPSLFLFALAPFLGAVLFDLAGYAPVLLLCMAAPVAGAALLQTLHRT</sequence>
<gene>
    <name evidence="5" type="ORF">D9R08_03385</name>
</gene>
<feature type="transmembrane region" description="Helical" evidence="4">
    <location>
        <begin position="308"/>
        <end position="328"/>
    </location>
</feature>
<dbReference type="OrthoDB" id="7200137at2"/>
<feature type="transmembrane region" description="Helical" evidence="4">
    <location>
        <begin position="282"/>
        <end position="302"/>
    </location>
</feature>
<keyword evidence="3 4" id="KW-0472">Membrane</keyword>
<feature type="transmembrane region" description="Helical" evidence="4">
    <location>
        <begin position="340"/>
        <end position="360"/>
    </location>
</feature>
<evidence type="ECO:0000256" key="3">
    <source>
        <dbReference type="ARBA" id="ARBA00023136"/>
    </source>
</evidence>
<evidence type="ECO:0000313" key="6">
    <source>
        <dbReference type="Proteomes" id="UP000281343"/>
    </source>
</evidence>
<dbReference type="PANTHER" id="PTHR11360">
    <property type="entry name" value="MONOCARBOXYLATE TRANSPORTER"/>
    <property type="match status" value="1"/>
</dbReference>
<comment type="caution">
    <text evidence="5">The sequence shown here is derived from an EMBL/GenBank/DDBJ whole genome shotgun (WGS) entry which is preliminary data.</text>
</comment>
<feature type="transmembrane region" description="Helical" evidence="4">
    <location>
        <begin position="7"/>
        <end position="25"/>
    </location>
</feature>
<evidence type="ECO:0000256" key="2">
    <source>
        <dbReference type="ARBA" id="ARBA00022989"/>
    </source>
</evidence>
<dbReference type="AlphaFoldDB" id="A0A3L9YMN1"/>
<reference evidence="5 6" key="1">
    <citation type="submission" date="2018-10" db="EMBL/GenBank/DDBJ databases">
        <authorList>
            <person name="Jung H.S."/>
            <person name="Jeon C.O."/>
        </authorList>
    </citation>
    <scope>NUCLEOTIDE SEQUENCE [LARGE SCALE GENOMIC DNA]</scope>
    <source>
        <strain evidence="5 6">MA-7-27</strain>
    </source>
</reference>
<dbReference type="Gene3D" id="1.20.1250.20">
    <property type="entry name" value="MFS general substrate transporter like domains"/>
    <property type="match status" value="1"/>
</dbReference>
<keyword evidence="1 4" id="KW-0812">Transmembrane</keyword>
<dbReference type="Proteomes" id="UP000281343">
    <property type="component" value="Unassembled WGS sequence"/>
</dbReference>